<protein>
    <submittedName>
        <fullName evidence="2">TIGR03759 family integrating conjugative element protein</fullName>
    </submittedName>
</protein>
<dbReference type="NCBIfam" id="TIGR03759">
    <property type="entry name" value="conj_TIGR03759"/>
    <property type="match status" value="1"/>
</dbReference>
<organism evidence="2">
    <name type="scientific">Salmonella diarizonae</name>
    <dbReference type="NCBI Taxonomy" id="59204"/>
    <lineage>
        <taxon>Bacteria</taxon>
        <taxon>Pseudomonadati</taxon>
        <taxon>Pseudomonadota</taxon>
        <taxon>Gammaproteobacteria</taxon>
        <taxon>Enterobacterales</taxon>
        <taxon>Enterobacteriaceae</taxon>
        <taxon>Salmonella</taxon>
    </lineage>
</organism>
<accession>A0A5Y1YD98</accession>
<evidence type="ECO:0000313" key="2">
    <source>
        <dbReference type="EMBL" id="ECC3917174.1"/>
    </source>
</evidence>
<gene>
    <name evidence="2" type="ORF">CTQ69_25095</name>
</gene>
<dbReference type="Proteomes" id="UP000839735">
    <property type="component" value="Unassembled WGS sequence"/>
</dbReference>
<reference evidence="2" key="1">
    <citation type="submission" date="2018-08" db="EMBL/GenBank/DDBJ databases">
        <authorList>
            <person name="Ashton P.M."/>
            <person name="Dallman T."/>
            <person name="Nair S."/>
            <person name="De Pinna E."/>
            <person name="Peters T."/>
            <person name="Grant K."/>
        </authorList>
    </citation>
    <scope>NUCLEOTIDE SEQUENCE [LARGE SCALE GENOMIC DNA]</scope>
    <source>
        <strain evidence="2">294779</strain>
    </source>
</reference>
<feature type="signal peptide" evidence="1">
    <location>
        <begin position="1"/>
        <end position="19"/>
    </location>
</feature>
<dbReference type="AlphaFoldDB" id="A0A5Y1YD98"/>
<dbReference type="EMBL" id="AAIBIC010000049">
    <property type="protein sequence ID" value="ECC3917174.1"/>
    <property type="molecule type" value="Genomic_DNA"/>
</dbReference>
<evidence type="ECO:0000256" key="1">
    <source>
        <dbReference type="SAM" id="SignalP"/>
    </source>
</evidence>
<proteinExistence type="predicted"/>
<keyword evidence="1" id="KW-0732">Signal</keyword>
<sequence length="227" mass="25549">MKRYYAPLLLLTITALAHGAEETATTVARSDETHLSGSSSAQSWGLTQEEWSHYEALKRGERGIWSPSLDPLTTLGVEAATDAERRRYADLLVEKEAQRVKKELAFQRAYDAAWKRRFPALPPVATASVDTTSRLAVFVREDCPACDIRLNTLLTSGHPLDIYLVDSRNDDSRLRRLALARKIDGQRVRHREITLNHDGGRWLQYGQGKMPAVLEKRGDTWLPVTAP</sequence>
<dbReference type="InterPro" id="IPR022293">
    <property type="entry name" value="Integrating-conj_element"/>
</dbReference>
<comment type="caution">
    <text evidence="2">The sequence shown here is derived from an EMBL/GenBank/DDBJ whole genome shotgun (WGS) entry which is preliminary data.</text>
</comment>
<name>A0A5Y1YD98_SALDZ</name>
<feature type="chain" id="PRO_5024831337" evidence="1">
    <location>
        <begin position="20"/>
        <end position="227"/>
    </location>
</feature>